<protein>
    <recommendedName>
        <fullName evidence="4">DUF4079 domain-containing protein</fullName>
    </recommendedName>
</protein>
<organism evidence="2 3">
    <name type="scientific">Hyella patelloides LEGE 07179</name>
    <dbReference type="NCBI Taxonomy" id="945734"/>
    <lineage>
        <taxon>Bacteria</taxon>
        <taxon>Bacillati</taxon>
        <taxon>Cyanobacteriota</taxon>
        <taxon>Cyanophyceae</taxon>
        <taxon>Pleurocapsales</taxon>
        <taxon>Hyellaceae</taxon>
        <taxon>Hyella</taxon>
    </lineage>
</organism>
<sequence length="158" mass="17331">MAFEIPDAVKTWSQFGHPITMLTLFGLAIYALYLGIQSRRTRTADKEVRKELVKKQFGAKHHKIGSILLALVVLGNMGGMAVTYINNGKLFVGSHLIAGLGMVAILAISTALVPYMQKGNEVARYSHISLNITMLGIFGWQAITGVQILQRIIEKMSS</sequence>
<feature type="transmembrane region" description="Helical" evidence="1">
    <location>
        <begin position="64"/>
        <end position="85"/>
    </location>
</feature>
<name>A0A563VSI5_9CYAN</name>
<keyword evidence="1" id="KW-0472">Membrane</keyword>
<dbReference type="Proteomes" id="UP000320055">
    <property type="component" value="Unassembled WGS sequence"/>
</dbReference>
<dbReference type="PANTHER" id="PTHR34679">
    <property type="match status" value="1"/>
</dbReference>
<dbReference type="RefSeq" id="WP_144872976.1">
    <property type="nucleotide sequence ID" value="NZ_LR214004.1"/>
</dbReference>
<evidence type="ECO:0000313" key="2">
    <source>
        <dbReference type="EMBL" id="VEP14408.1"/>
    </source>
</evidence>
<dbReference type="InterPro" id="IPR025067">
    <property type="entry name" value="DUF4079"/>
</dbReference>
<dbReference type="EMBL" id="CAACVJ010000181">
    <property type="protein sequence ID" value="VEP14408.1"/>
    <property type="molecule type" value="Genomic_DNA"/>
</dbReference>
<keyword evidence="3" id="KW-1185">Reference proteome</keyword>
<dbReference type="OrthoDB" id="458200at2"/>
<feature type="transmembrane region" description="Helical" evidence="1">
    <location>
        <begin position="128"/>
        <end position="149"/>
    </location>
</feature>
<evidence type="ECO:0008006" key="4">
    <source>
        <dbReference type="Google" id="ProtNLM"/>
    </source>
</evidence>
<feature type="transmembrane region" description="Helical" evidence="1">
    <location>
        <begin position="97"/>
        <end position="116"/>
    </location>
</feature>
<gene>
    <name evidence="2" type="ORF">H1P_2610008</name>
</gene>
<reference evidence="2 3" key="1">
    <citation type="submission" date="2019-01" db="EMBL/GenBank/DDBJ databases">
        <authorList>
            <person name="Brito A."/>
        </authorList>
    </citation>
    <scope>NUCLEOTIDE SEQUENCE [LARGE SCALE GENOMIC DNA]</scope>
    <source>
        <strain evidence="2">1</strain>
    </source>
</reference>
<keyword evidence="1" id="KW-1133">Transmembrane helix</keyword>
<evidence type="ECO:0000313" key="3">
    <source>
        <dbReference type="Proteomes" id="UP000320055"/>
    </source>
</evidence>
<proteinExistence type="predicted"/>
<dbReference type="AlphaFoldDB" id="A0A563VSI5"/>
<evidence type="ECO:0000256" key="1">
    <source>
        <dbReference type="SAM" id="Phobius"/>
    </source>
</evidence>
<keyword evidence="1" id="KW-0812">Transmembrane</keyword>
<dbReference type="Pfam" id="PF13301">
    <property type="entry name" value="DUF4079"/>
    <property type="match status" value="1"/>
</dbReference>
<accession>A0A563VSI5</accession>
<feature type="transmembrane region" description="Helical" evidence="1">
    <location>
        <begin position="15"/>
        <end position="36"/>
    </location>
</feature>
<dbReference type="PANTHER" id="PTHR34679:SF2">
    <property type="entry name" value="OS02G0122500 PROTEIN"/>
    <property type="match status" value="1"/>
</dbReference>